<protein>
    <submittedName>
        <fullName evidence="1">Uncharacterized protein</fullName>
    </submittedName>
</protein>
<sequence>MGIDPAGPLFSRAPLSLGRRCSSRNRSSAACRPKLLPLPEVSRAALSRRLPVLPPPLSPALASRCCPSPRWCPLPPALGSTCPGGTSKGIMESVQPVPGVLGPHRETAWAGGGSPVPPPLATASAAPGSKMEIRGRTTSIMRSRFRW</sequence>
<dbReference type="Proteomes" id="UP000243499">
    <property type="component" value="Chromosome 5"/>
</dbReference>
<accession>A0A2T8IMK1</accession>
<dbReference type="EMBL" id="CM008050">
    <property type="protein sequence ID" value="PVH38903.1"/>
    <property type="molecule type" value="Genomic_DNA"/>
</dbReference>
<organism evidence="1">
    <name type="scientific">Panicum hallii</name>
    <dbReference type="NCBI Taxonomy" id="206008"/>
    <lineage>
        <taxon>Eukaryota</taxon>
        <taxon>Viridiplantae</taxon>
        <taxon>Streptophyta</taxon>
        <taxon>Embryophyta</taxon>
        <taxon>Tracheophyta</taxon>
        <taxon>Spermatophyta</taxon>
        <taxon>Magnoliopsida</taxon>
        <taxon>Liliopsida</taxon>
        <taxon>Poales</taxon>
        <taxon>Poaceae</taxon>
        <taxon>PACMAD clade</taxon>
        <taxon>Panicoideae</taxon>
        <taxon>Panicodae</taxon>
        <taxon>Paniceae</taxon>
        <taxon>Panicinae</taxon>
        <taxon>Panicum</taxon>
        <taxon>Panicum sect. Panicum</taxon>
    </lineage>
</organism>
<evidence type="ECO:0000313" key="1">
    <source>
        <dbReference type="EMBL" id="PVH38903.1"/>
    </source>
</evidence>
<reference evidence="1" key="1">
    <citation type="submission" date="2018-04" db="EMBL/GenBank/DDBJ databases">
        <title>WGS assembly of Panicum hallii.</title>
        <authorList>
            <person name="Lovell J."/>
            <person name="Jenkins J."/>
            <person name="Lowry D."/>
            <person name="Mamidi S."/>
            <person name="Sreedasyam A."/>
            <person name="Weng X."/>
            <person name="Barry K."/>
            <person name="Bonette J."/>
            <person name="Campitelli B."/>
            <person name="Daum C."/>
            <person name="Gordon S."/>
            <person name="Gould B."/>
            <person name="Lipzen A."/>
            <person name="Macqueen A."/>
            <person name="Palacio-Mejia J."/>
            <person name="Plott C."/>
            <person name="Shakirov E."/>
            <person name="Shu S."/>
            <person name="Yoshinaga Y."/>
            <person name="Zane M."/>
            <person name="Rokhsar D."/>
            <person name="Grimwood J."/>
            <person name="Schmutz J."/>
            <person name="Juenger T."/>
        </authorList>
    </citation>
    <scope>NUCLEOTIDE SEQUENCE [LARGE SCALE GENOMIC DNA]</scope>
    <source>
        <strain evidence="1">FIL2</strain>
    </source>
</reference>
<gene>
    <name evidence="1" type="ORF">PAHAL_5G386900</name>
</gene>
<name>A0A2T8IMK1_9POAL</name>
<proteinExistence type="predicted"/>
<dbReference type="AlphaFoldDB" id="A0A2T8IMK1"/>
<dbReference type="Gramene" id="PVH38903">
    <property type="protein sequence ID" value="PVH38903"/>
    <property type="gene ID" value="PAHAL_5G386900"/>
</dbReference>